<name>A0A1Y6CGS1_9PROT</name>
<feature type="region of interest" description="Disordered" evidence="6">
    <location>
        <begin position="1"/>
        <end position="22"/>
    </location>
</feature>
<feature type="transmembrane region" description="Helical" evidence="7">
    <location>
        <begin position="318"/>
        <end position="339"/>
    </location>
</feature>
<dbReference type="InterPro" id="IPR001851">
    <property type="entry name" value="ABC_transp_permease"/>
</dbReference>
<feature type="transmembrane region" description="Helical" evidence="7">
    <location>
        <begin position="121"/>
        <end position="142"/>
    </location>
</feature>
<evidence type="ECO:0000256" key="6">
    <source>
        <dbReference type="SAM" id="MobiDB-lite"/>
    </source>
</evidence>
<dbReference type="RefSeq" id="WP_218822922.1">
    <property type="nucleotide sequence ID" value="NZ_FWZX01000025.1"/>
</dbReference>
<dbReference type="GO" id="GO:0022857">
    <property type="term" value="F:transmembrane transporter activity"/>
    <property type="evidence" value="ECO:0007669"/>
    <property type="project" value="InterPro"/>
</dbReference>
<comment type="subcellular location">
    <subcellularLocation>
        <location evidence="1">Cell membrane</location>
        <topology evidence="1">Multi-pass membrane protein</topology>
    </subcellularLocation>
</comment>
<feature type="compositionally biased region" description="Pro residues" evidence="6">
    <location>
        <begin position="1"/>
        <end position="13"/>
    </location>
</feature>
<evidence type="ECO:0000256" key="5">
    <source>
        <dbReference type="ARBA" id="ARBA00023136"/>
    </source>
</evidence>
<evidence type="ECO:0000256" key="2">
    <source>
        <dbReference type="ARBA" id="ARBA00022475"/>
    </source>
</evidence>
<feature type="transmembrane region" description="Helical" evidence="7">
    <location>
        <begin position="291"/>
        <end position="312"/>
    </location>
</feature>
<dbReference type="CDD" id="cd06579">
    <property type="entry name" value="TM_PBP1_transp_AraH_like"/>
    <property type="match status" value="1"/>
</dbReference>
<feature type="transmembrane region" description="Helical" evidence="7">
    <location>
        <begin position="30"/>
        <end position="57"/>
    </location>
</feature>
<evidence type="ECO:0000256" key="7">
    <source>
        <dbReference type="SAM" id="Phobius"/>
    </source>
</evidence>
<keyword evidence="3 7" id="KW-0812">Transmembrane</keyword>
<keyword evidence="9" id="KW-1185">Reference proteome</keyword>
<sequence length="343" mass="35701">MPPIDTPAVPPDPTAAAGGRRPRRGKVTHFLGQNVGLVLALVMLVAAIVLYCAVYWAETQSLPGNFELTSTVNNTMPLVLAAIGQSFVVLTRGLDLSIGGTMDLANALAAVHIHDSPGSMVLWSVIVLAIGAGLGLVNGLLVGVGRLQPILATLATLSIYQGIAIKVLPQPGGSIPPVYTSVLVNPFQPYALLYVLLVALVWYAFRRSRIGVAIFAIGNDEQSARANGIDTVRARVTSFTLSGLFAGAAGLFLAATATAGDATTGNGFTLTSIVACVLGGMNLFGGRGSGIGVIAGAFVTTMIVNILFFSNIDPLYQSFYEGLFLVVAVVLSTAIGRFLRRSR</sequence>
<protein>
    <submittedName>
        <fullName evidence="8">Monosaccharide ABC transporter membrane protein, CUT2 family</fullName>
    </submittedName>
</protein>
<dbReference type="Proteomes" id="UP000192917">
    <property type="component" value="Unassembled WGS sequence"/>
</dbReference>
<evidence type="ECO:0000313" key="8">
    <source>
        <dbReference type="EMBL" id="SMF64481.1"/>
    </source>
</evidence>
<feature type="transmembrane region" description="Helical" evidence="7">
    <location>
        <begin position="239"/>
        <end position="259"/>
    </location>
</feature>
<dbReference type="AlphaFoldDB" id="A0A1Y6CGS1"/>
<keyword evidence="5 7" id="KW-0472">Membrane</keyword>
<reference evidence="8 9" key="1">
    <citation type="submission" date="2017-04" db="EMBL/GenBank/DDBJ databases">
        <authorList>
            <person name="Afonso C.L."/>
            <person name="Miller P.J."/>
            <person name="Scott M.A."/>
            <person name="Spackman E."/>
            <person name="Goraichik I."/>
            <person name="Dimitrov K.M."/>
            <person name="Suarez D.L."/>
            <person name="Swayne D.E."/>
        </authorList>
    </citation>
    <scope>NUCLEOTIDE SEQUENCE [LARGE SCALE GENOMIC DNA]</scope>
    <source>
        <strain evidence="8 9">USBA 355</strain>
    </source>
</reference>
<keyword evidence="4 7" id="KW-1133">Transmembrane helix</keyword>
<feature type="transmembrane region" description="Helical" evidence="7">
    <location>
        <begin position="149"/>
        <end position="167"/>
    </location>
</feature>
<dbReference type="EMBL" id="FWZX01000025">
    <property type="protein sequence ID" value="SMF64481.1"/>
    <property type="molecule type" value="Genomic_DNA"/>
</dbReference>
<dbReference type="Pfam" id="PF02653">
    <property type="entry name" value="BPD_transp_2"/>
    <property type="match status" value="1"/>
</dbReference>
<proteinExistence type="predicted"/>
<keyword evidence="2" id="KW-1003">Cell membrane</keyword>
<feature type="transmembrane region" description="Helical" evidence="7">
    <location>
        <begin position="187"/>
        <end position="205"/>
    </location>
</feature>
<gene>
    <name evidence="8" type="ORF">SAMN05428998_12556</name>
</gene>
<dbReference type="STRING" id="560819.SAMN05428998_12556"/>
<dbReference type="GO" id="GO:0005886">
    <property type="term" value="C:plasma membrane"/>
    <property type="evidence" value="ECO:0007669"/>
    <property type="project" value="UniProtKB-SubCell"/>
</dbReference>
<evidence type="ECO:0000313" key="9">
    <source>
        <dbReference type="Proteomes" id="UP000192917"/>
    </source>
</evidence>
<feature type="transmembrane region" description="Helical" evidence="7">
    <location>
        <begin position="265"/>
        <end position="284"/>
    </location>
</feature>
<organism evidence="8 9">
    <name type="scientific">Tistlia consotensis USBA 355</name>
    <dbReference type="NCBI Taxonomy" id="560819"/>
    <lineage>
        <taxon>Bacteria</taxon>
        <taxon>Pseudomonadati</taxon>
        <taxon>Pseudomonadota</taxon>
        <taxon>Alphaproteobacteria</taxon>
        <taxon>Rhodospirillales</taxon>
        <taxon>Rhodovibrionaceae</taxon>
        <taxon>Tistlia</taxon>
    </lineage>
</organism>
<evidence type="ECO:0000256" key="4">
    <source>
        <dbReference type="ARBA" id="ARBA00022989"/>
    </source>
</evidence>
<dbReference type="PANTHER" id="PTHR32196">
    <property type="entry name" value="ABC TRANSPORTER PERMEASE PROTEIN YPHD-RELATED-RELATED"/>
    <property type="match status" value="1"/>
</dbReference>
<accession>A0A1Y6CGS1</accession>
<evidence type="ECO:0000256" key="1">
    <source>
        <dbReference type="ARBA" id="ARBA00004651"/>
    </source>
</evidence>
<evidence type="ECO:0000256" key="3">
    <source>
        <dbReference type="ARBA" id="ARBA00022692"/>
    </source>
</evidence>